<dbReference type="AlphaFoldDB" id="A0A1G8JHG4"/>
<feature type="compositionally biased region" description="Basic and acidic residues" evidence="1">
    <location>
        <begin position="1"/>
        <end position="26"/>
    </location>
</feature>
<dbReference type="RefSeq" id="WP_091585170.1">
    <property type="nucleotide sequence ID" value="NZ_FNDU01000006.1"/>
</dbReference>
<keyword evidence="3" id="KW-1185">Reference proteome</keyword>
<evidence type="ECO:0000256" key="1">
    <source>
        <dbReference type="SAM" id="MobiDB-lite"/>
    </source>
</evidence>
<accession>A0A1G8JHG4</accession>
<gene>
    <name evidence="2" type="ORF">SAMN05216352_106197</name>
</gene>
<sequence length="104" mass="12647">MTKIYDFKKGAEKKQQNMDTKAKHFPEMNQSEKTVTLPKKRMDEYMFNVENTINRWKESQKMNKSLMKDIEDLRDMVFDFQEGQDKQLALYKLAEHFRIYSFYG</sequence>
<dbReference type="EMBL" id="FNDU01000006">
    <property type="protein sequence ID" value="SDI30531.1"/>
    <property type="molecule type" value="Genomic_DNA"/>
</dbReference>
<protein>
    <submittedName>
        <fullName evidence="2">Uncharacterized protein</fullName>
    </submittedName>
</protein>
<dbReference type="STRING" id="930129.SAMN05216352_106197"/>
<organism evidence="2 3">
    <name type="scientific">Alteribacillus bidgolensis</name>
    <dbReference type="NCBI Taxonomy" id="930129"/>
    <lineage>
        <taxon>Bacteria</taxon>
        <taxon>Bacillati</taxon>
        <taxon>Bacillota</taxon>
        <taxon>Bacilli</taxon>
        <taxon>Bacillales</taxon>
        <taxon>Bacillaceae</taxon>
        <taxon>Alteribacillus</taxon>
    </lineage>
</organism>
<name>A0A1G8JHG4_9BACI</name>
<feature type="region of interest" description="Disordered" evidence="1">
    <location>
        <begin position="1"/>
        <end position="31"/>
    </location>
</feature>
<dbReference type="Proteomes" id="UP000199017">
    <property type="component" value="Unassembled WGS sequence"/>
</dbReference>
<proteinExistence type="predicted"/>
<evidence type="ECO:0000313" key="2">
    <source>
        <dbReference type="EMBL" id="SDI30531.1"/>
    </source>
</evidence>
<reference evidence="2 3" key="1">
    <citation type="submission" date="2016-10" db="EMBL/GenBank/DDBJ databases">
        <authorList>
            <person name="de Groot N.N."/>
        </authorList>
    </citation>
    <scope>NUCLEOTIDE SEQUENCE [LARGE SCALE GENOMIC DNA]</scope>
    <source>
        <strain evidence="3">P4B,CCM 7963,CECT 7998,DSM 25260,IBRC-M 10614,KCTC 13821</strain>
    </source>
</reference>
<evidence type="ECO:0000313" key="3">
    <source>
        <dbReference type="Proteomes" id="UP000199017"/>
    </source>
</evidence>